<dbReference type="Pfam" id="PF01943">
    <property type="entry name" value="Polysacc_synt"/>
    <property type="match status" value="1"/>
</dbReference>
<feature type="transmembrane region" description="Helical" evidence="6">
    <location>
        <begin position="392"/>
        <end position="414"/>
    </location>
</feature>
<comment type="caution">
    <text evidence="7">The sequence shown here is derived from an EMBL/GenBank/DDBJ whole genome shotgun (WGS) entry which is preliminary data.</text>
</comment>
<reference evidence="8" key="1">
    <citation type="submission" date="2017-09" db="EMBL/GenBank/DDBJ databases">
        <title>Depth-based differentiation of microbial function through sediment-hosted aquifers and enrichment of novel symbionts in the deep terrestrial subsurface.</title>
        <authorList>
            <person name="Probst A.J."/>
            <person name="Ladd B."/>
            <person name="Jarett J.K."/>
            <person name="Geller-Mcgrath D.E."/>
            <person name="Sieber C.M.K."/>
            <person name="Emerson J.B."/>
            <person name="Anantharaman K."/>
            <person name="Thomas B.C."/>
            <person name="Malmstrom R."/>
            <person name="Stieglmeier M."/>
            <person name="Klingl A."/>
            <person name="Woyke T."/>
            <person name="Ryan C.M."/>
            <person name="Banfield J.F."/>
        </authorList>
    </citation>
    <scope>NUCLEOTIDE SEQUENCE [LARGE SCALE GENOMIC DNA]</scope>
</reference>
<name>A0A2H0YSK8_9BACT</name>
<feature type="transmembrane region" description="Helical" evidence="6">
    <location>
        <begin position="123"/>
        <end position="143"/>
    </location>
</feature>
<keyword evidence="5 6" id="KW-0472">Membrane</keyword>
<keyword evidence="4 6" id="KW-1133">Transmembrane helix</keyword>
<feature type="transmembrane region" description="Helical" evidence="6">
    <location>
        <begin position="460"/>
        <end position="479"/>
    </location>
</feature>
<evidence type="ECO:0000256" key="1">
    <source>
        <dbReference type="ARBA" id="ARBA00004651"/>
    </source>
</evidence>
<dbReference type="CDD" id="cd13128">
    <property type="entry name" value="MATE_Wzx_like"/>
    <property type="match status" value="1"/>
</dbReference>
<feature type="transmembrane region" description="Helical" evidence="6">
    <location>
        <begin position="155"/>
        <end position="173"/>
    </location>
</feature>
<evidence type="ECO:0000256" key="4">
    <source>
        <dbReference type="ARBA" id="ARBA00022989"/>
    </source>
</evidence>
<keyword evidence="3 6" id="KW-0812">Transmembrane</keyword>
<sequence length="500" mass="55330">MSISKISETNESQSKILRNTSYLTGAFILQKIISFVYYTVVVNHIGVSKTGAYDPIKSLIPIALILIDFSLSAVITREIARKPSSTKSYIGNVLGIKLIFALVVLAAFGLVTNFGSFSQEVQSSLYLVALIVVFDTFTLTFFAVLRGLQNMKYEALGMIVNQIIAVGLGYAALKMNFGMRGVFFATVIASIVNFGWSIVAVRRYAKIWPKIIWDKAMIILLLKMAVPFAIAAMLTKVYTYTDRYLLLIFKGANSVAYYAIAHKLTFALEFLPSAFAAGLYPAMSAFFVSSKKQLQNTFEKALVYMMIISVPTSIVMFVLADGIVGLAFKKFFAPAAGPLQILILSLPVIFMNFPVGTLLNAVNKTRLNTISMGITVLVNISLNALLIKKFSYFGSAIATFASGITLFSLGMYWINKQIEVPYQRLFKRLVKVYLAALIGGAIVLPLKSFLHLPFMGREASAVPLGVLFFVVYFICLFLFRGMLKTEFSDFKNSLLRRKSA</sequence>
<protein>
    <submittedName>
        <fullName evidence="7">Uncharacterized protein</fullName>
    </submittedName>
</protein>
<feature type="transmembrane region" description="Helical" evidence="6">
    <location>
        <begin position="301"/>
        <end position="319"/>
    </location>
</feature>
<dbReference type="Proteomes" id="UP000236845">
    <property type="component" value="Unassembled WGS sequence"/>
</dbReference>
<evidence type="ECO:0000313" key="7">
    <source>
        <dbReference type="EMBL" id="PIS40743.1"/>
    </source>
</evidence>
<dbReference type="EMBL" id="PEXW01000036">
    <property type="protein sequence ID" value="PIS40743.1"/>
    <property type="molecule type" value="Genomic_DNA"/>
</dbReference>
<feature type="transmembrane region" description="Helical" evidence="6">
    <location>
        <begin position="58"/>
        <end position="77"/>
    </location>
</feature>
<dbReference type="PANTHER" id="PTHR30250:SF11">
    <property type="entry name" value="O-ANTIGEN TRANSPORTER-RELATED"/>
    <property type="match status" value="1"/>
</dbReference>
<dbReference type="GO" id="GO:0005886">
    <property type="term" value="C:plasma membrane"/>
    <property type="evidence" value="ECO:0007669"/>
    <property type="project" value="UniProtKB-SubCell"/>
</dbReference>
<gene>
    <name evidence="7" type="ORF">COT26_01680</name>
</gene>
<feature type="transmembrane region" description="Helical" evidence="6">
    <location>
        <begin position="367"/>
        <end position="386"/>
    </location>
</feature>
<comment type="subcellular location">
    <subcellularLocation>
        <location evidence="1">Cell membrane</location>
        <topology evidence="1">Multi-pass membrane protein</topology>
    </subcellularLocation>
</comment>
<dbReference type="InterPro" id="IPR050833">
    <property type="entry name" value="Poly_Biosynth_Transport"/>
</dbReference>
<evidence type="ECO:0000313" key="8">
    <source>
        <dbReference type="Proteomes" id="UP000236845"/>
    </source>
</evidence>
<dbReference type="PANTHER" id="PTHR30250">
    <property type="entry name" value="PST FAMILY PREDICTED COLANIC ACID TRANSPORTER"/>
    <property type="match status" value="1"/>
</dbReference>
<feature type="transmembrane region" description="Helical" evidence="6">
    <location>
        <begin position="331"/>
        <end position="355"/>
    </location>
</feature>
<evidence type="ECO:0000256" key="3">
    <source>
        <dbReference type="ARBA" id="ARBA00022692"/>
    </source>
</evidence>
<feature type="transmembrane region" description="Helical" evidence="6">
    <location>
        <begin position="21"/>
        <end position="38"/>
    </location>
</feature>
<evidence type="ECO:0000256" key="5">
    <source>
        <dbReference type="ARBA" id="ARBA00023136"/>
    </source>
</evidence>
<dbReference type="AlphaFoldDB" id="A0A2H0YSK8"/>
<organism evidence="7 8">
    <name type="scientific">Candidatus Kerfeldbacteria bacterium CG08_land_8_20_14_0_20_43_14</name>
    <dbReference type="NCBI Taxonomy" id="2014246"/>
    <lineage>
        <taxon>Bacteria</taxon>
        <taxon>Candidatus Kerfeldiibacteriota</taxon>
    </lineage>
</organism>
<feature type="transmembrane region" description="Helical" evidence="6">
    <location>
        <begin position="255"/>
        <end position="280"/>
    </location>
</feature>
<feature type="transmembrane region" description="Helical" evidence="6">
    <location>
        <begin position="179"/>
        <end position="201"/>
    </location>
</feature>
<feature type="transmembrane region" description="Helical" evidence="6">
    <location>
        <begin position="213"/>
        <end position="235"/>
    </location>
</feature>
<keyword evidence="2" id="KW-1003">Cell membrane</keyword>
<evidence type="ECO:0000256" key="2">
    <source>
        <dbReference type="ARBA" id="ARBA00022475"/>
    </source>
</evidence>
<feature type="transmembrane region" description="Helical" evidence="6">
    <location>
        <begin position="89"/>
        <end position="111"/>
    </location>
</feature>
<proteinExistence type="predicted"/>
<feature type="transmembrane region" description="Helical" evidence="6">
    <location>
        <begin position="434"/>
        <end position="454"/>
    </location>
</feature>
<accession>A0A2H0YSK8</accession>
<evidence type="ECO:0000256" key="6">
    <source>
        <dbReference type="SAM" id="Phobius"/>
    </source>
</evidence>
<dbReference type="InterPro" id="IPR002797">
    <property type="entry name" value="Polysacc_synth"/>
</dbReference>